<dbReference type="Proteomes" id="UP000601435">
    <property type="component" value="Unassembled WGS sequence"/>
</dbReference>
<proteinExistence type="predicted"/>
<accession>A0A813C6T6</accession>
<dbReference type="EMBL" id="CAJNJA010086997">
    <property type="protein sequence ID" value="CAE7938744.1"/>
    <property type="molecule type" value="Genomic_DNA"/>
</dbReference>
<evidence type="ECO:0000256" key="1">
    <source>
        <dbReference type="SAM" id="MobiDB-lite"/>
    </source>
</evidence>
<name>A0A813C6T6_9DINO</name>
<dbReference type="AlphaFoldDB" id="A0A813C6T6"/>
<reference evidence="2" key="1">
    <citation type="submission" date="2021-02" db="EMBL/GenBank/DDBJ databases">
        <authorList>
            <person name="Dougan E. K."/>
            <person name="Rhodes N."/>
            <person name="Thang M."/>
            <person name="Chan C."/>
        </authorList>
    </citation>
    <scope>NUCLEOTIDE SEQUENCE</scope>
</reference>
<feature type="non-terminal residue" evidence="2">
    <location>
        <position position="368"/>
    </location>
</feature>
<sequence>KLEALLRRLNVQSWVGPNAEMKVVALGHVKDWQLWLLGLQQFSGQESGVGDMSRVVLDVPSDARIHSEGPVARTLVKSDFDVICYVKRYASDEKVSQKPLLALPHAFLSRLPTPLPTLQRALAPLSLNKRKQWLALAQELFRRKRFSTGSIRYLLKAAEGGTIVVEDEVPLPWHSAEHEHGIIRLEDAPPTTFLKLLPANRSSSTALFIGRCHQSNAAEGPIWVCTSERSHGQPEPSLGQSHGSEEKSMVSREGQGEMGCRLGGGTPVRKPQLVQTVARAAIRGAGKDDIIIFENTPLFEMDILRVYDLSQASTSHMRTELEASTAGSPMIDVSNLPFRAVCTLAGNGMHVAQAGAIAIIAALFIDRV</sequence>
<feature type="region of interest" description="Disordered" evidence="1">
    <location>
        <begin position="228"/>
        <end position="251"/>
    </location>
</feature>
<evidence type="ECO:0000313" key="2">
    <source>
        <dbReference type="EMBL" id="CAE7938744.1"/>
    </source>
</evidence>
<gene>
    <name evidence="2" type="ORF">SNEC2469_LOCUS33280</name>
</gene>
<keyword evidence="3" id="KW-1185">Reference proteome</keyword>
<evidence type="ECO:0000313" key="3">
    <source>
        <dbReference type="Proteomes" id="UP000601435"/>
    </source>
</evidence>
<comment type="caution">
    <text evidence="2">The sequence shown here is derived from an EMBL/GenBank/DDBJ whole genome shotgun (WGS) entry which is preliminary data.</text>
</comment>
<organism evidence="2 3">
    <name type="scientific">Symbiodinium necroappetens</name>
    <dbReference type="NCBI Taxonomy" id="1628268"/>
    <lineage>
        <taxon>Eukaryota</taxon>
        <taxon>Sar</taxon>
        <taxon>Alveolata</taxon>
        <taxon>Dinophyceae</taxon>
        <taxon>Suessiales</taxon>
        <taxon>Symbiodiniaceae</taxon>
        <taxon>Symbiodinium</taxon>
    </lineage>
</organism>
<dbReference type="OrthoDB" id="411546at2759"/>
<protein>
    <submittedName>
        <fullName evidence="2">Uncharacterized protein</fullName>
    </submittedName>
</protein>